<evidence type="ECO:0000256" key="1">
    <source>
        <dbReference type="SAM" id="MobiDB-lite"/>
    </source>
</evidence>
<dbReference type="InterPro" id="IPR032710">
    <property type="entry name" value="NTF2-like_dom_sf"/>
</dbReference>
<proteinExistence type="predicted"/>
<protein>
    <recommendedName>
        <fullName evidence="4">Pathogen-related protein-like</fullName>
    </recommendedName>
</protein>
<accession>A0A822YE14</accession>
<evidence type="ECO:0000313" key="2">
    <source>
        <dbReference type="EMBL" id="DAD29489.1"/>
    </source>
</evidence>
<name>A0A822YE14_NELNU</name>
<evidence type="ECO:0008006" key="4">
    <source>
        <dbReference type="Google" id="ProtNLM"/>
    </source>
</evidence>
<dbReference type="InterPro" id="IPR053218">
    <property type="entry name" value="Pathogen-related_defense"/>
</dbReference>
<dbReference type="SUPFAM" id="SSF54427">
    <property type="entry name" value="NTF2-like"/>
    <property type="match status" value="1"/>
</dbReference>
<reference evidence="2 3" key="1">
    <citation type="journal article" date="2020" name="Mol. Biol. Evol.">
        <title>Distinct Expression and Methylation Patterns for Genes with Different Fates following a Single Whole-Genome Duplication in Flowering Plants.</title>
        <authorList>
            <person name="Shi T."/>
            <person name="Rahmani R.S."/>
            <person name="Gugger P.F."/>
            <person name="Wang M."/>
            <person name="Li H."/>
            <person name="Zhang Y."/>
            <person name="Li Z."/>
            <person name="Wang Q."/>
            <person name="Van de Peer Y."/>
            <person name="Marchal K."/>
            <person name="Chen J."/>
        </authorList>
    </citation>
    <scope>NUCLEOTIDE SEQUENCE [LARGE SCALE GENOMIC DNA]</scope>
    <source>
        <tissue evidence="2">Leaf</tissue>
    </source>
</reference>
<feature type="region of interest" description="Disordered" evidence="1">
    <location>
        <begin position="1"/>
        <end position="21"/>
    </location>
</feature>
<dbReference type="PANTHER" id="PTHR31723:SF5">
    <property type="entry name" value="OS01G0248500 PROTEIN"/>
    <property type="match status" value="1"/>
</dbReference>
<dbReference type="AlphaFoldDB" id="A0A822YE14"/>
<dbReference type="EMBL" id="DUZY01000002">
    <property type="protein sequence ID" value="DAD29489.1"/>
    <property type="molecule type" value="Genomic_DNA"/>
</dbReference>
<comment type="caution">
    <text evidence="2">The sequence shown here is derived from an EMBL/GenBank/DDBJ whole genome shotgun (WGS) entry which is preliminary data.</text>
</comment>
<organism evidence="2 3">
    <name type="scientific">Nelumbo nucifera</name>
    <name type="common">Sacred lotus</name>
    <dbReference type="NCBI Taxonomy" id="4432"/>
    <lineage>
        <taxon>Eukaryota</taxon>
        <taxon>Viridiplantae</taxon>
        <taxon>Streptophyta</taxon>
        <taxon>Embryophyta</taxon>
        <taxon>Tracheophyta</taxon>
        <taxon>Spermatophyta</taxon>
        <taxon>Magnoliopsida</taxon>
        <taxon>Proteales</taxon>
        <taxon>Nelumbonaceae</taxon>
        <taxon>Nelumbo</taxon>
    </lineage>
</organism>
<dbReference type="Gene3D" id="3.10.450.50">
    <property type="match status" value="1"/>
</dbReference>
<evidence type="ECO:0000313" key="3">
    <source>
        <dbReference type="Proteomes" id="UP000607653"/>
    </source>
</evidence>
<dbReference type="PANTHER" id="PTHR31723">
    <property type="entry name" value="PATHOGENESIS-RELATED FAMILY PROTEIN"/>
    <property type="match status" value="1"/>
</dbReference>
<gene>
    <name evidence="2" type="ORF">HUJ06_030957</name>
</gene>
<sequence>MASSNAATDQPVVEGDKYRSHMYGEGEKNTKWRLGAPPNYDAVNKLFEEGRTQEWPKGSLEERVQNLVKTWEMEIVHKVDPADYKTINTTNFTISINGGKPVPLEEVGRIGSYNLFLQTPLPPNLRVYDPSLETSQSASQAFLTTFSRGFAVEILQVYSGPPVIAYKFRHWSFMEGPFKGHAPTGELVEFHGIGIFHMDELMRVKRVEFFYDGNELLASLIKGPSIDGSEASTKASGGCPFFNKVTQA</sequence>
<keyword evidence="3" id="KW-1185">Reference proteome</keyword>
<dbReference type="Proteomes" id="UP000607653">
    <property type="component" value="Unassembled WGS sequence"/>
</dbReference>